<evidence type="ECO:0000256" key="4">
    <source>
        <dbReference type="ARBA" id="ARBA00038303"/>
    </source>
</evidence>
<dbReference type="PIRSF" id="PIRSF004505">
    <property type="entry name" value="MT_bac"/>
    <property type="match status" value="1"/>
</dbReference>
<dbReference type="InterPro" id="IPR003742">
    <property type="entry name" value="RlmH-like"/>
</dbReference>
<evidence type="ECO:0000256" key="2">
    <source>
        <dbReference type="ARBA" id="ARBA00022679"/>
    </source>
</evidence>
<comment type="subunit">
    <text evidence="5">Homodimer.</text>
</comment>
<dbReference type="EMBL" id="CP041690">
    <property type="protein sequence ID" value="QEE22254.1"/>
    <property type="molecule type" value="Genomic_DNA"/>
</dbReference>
<evidence type="ECO:0000256" key="1">
    <source>
        <dbReference type="ARBA" id="ARBA00022603"/>
    </source>
</evidence>
<dbReference type="PANTHER" id="PTHR33603">
    <property type="entry name" value="METHYLTRANSFERASE"/>
    <property type="match status" value="1"/>
</dbReference>
<dbReference type="Pfam" id="PF02590">
    <property type="entry name" value="SPOUT_MTase"/>
    <property type="match status" value="1"/>
</dbReference>
<dbReference type="CDD" id="cd18081">
    <property type="entry name" value="RlmH-like"/>
    <property type="match status" value="1"/>
</dbReference>
<dbReference type="PANTHER" id="PTHR33603:SF1">
    <property type="entry name" value="RIBOSOMAL RNA LARGE SUBUNIT METHYLTRANSFERASE H"/>
    <property type="match status" value="1"/>
</dbReference>
<keyword evidence="7" id="KW-1185">Reference proteome</keyword>
<evidence type="ECO:0000313" key="6">
    <source>
        <dbReference type="EMBL" id="QEE22254.1"/>
    </source>
</evidence>
<dbReference type="NCBIfam" id="NF000991">
    <property type="entry name" value="PRK00103.2-5"/>
    <property type="match status" value="1"/>
</dbReference>
<feature type="binding site" evidence="5">
    <location>
        <position position="76"/>
    </location>
    <ligand>
        <name>S-adenosyl-L-methionine</name>
        <dbReference type="ChEBI" id="CHEBI:59789"/>
    </ligand>
</feature>
<dbReference type="OrthoDB" id="9806643at2"/>
<proteinExistence type="inferred from homology"/>
<dbReference type="GO" id="GO:0005737">
    <property type="term" value="C:cytoplasm"/>
    <property type="evidence" value="ECO:0007669"/>
    <property type="project" value="UniProtKB-SubCell"/>
</dbReference>
<dbReference type="RefSeq" id="WP_147657806.1">
    <property type="nucleotide sequence ID" value="NZ_BMFM01000001.1"/>
</dbReference>
<evidence type="ECO:0000313" key="7">
    <source>
        <dbReference type="Proteomes" id="UP000321062"/>
    </source>
</evidence>
<organism evidence="6 7">
    <name type="scientific">Paradevosia tibetensis</name>
    <dbReference type="NCBI Taxonomy" id="1447062"/>
    <lineage>
        <taxon>Bacteria</taxon>
        <taxon>Pseudomonadati</taxon>
        <taxon>Pseudomonadota</taxon>
        <taxon>Alphaproteobacteria</taxon>
        <taxon>Hyphomicrobiales</taxon>
        <taxon>Devosiaceae</taxon>
        <taxon>Paradevosia</taxon>
    </lineage>
</organism>
<dbReference type="NCBIfam" id="NF000989">
    <property type="entry name" value="PRK00103.2-3"/>
    <property type="match status" value="1"/>
</dbReference>
<reference evidence="6 7" key="1">
    <citation type="journal article" date="2015" name="Int. J. Syst. Evol. Microbiol.">
        <title>Youhaiella tibetensis gen. nov., sp. nov., isolated from subsurface sediment.</title>
        <authorList>
            <person name="Wang Y.X."/>
            <person name="Huang F.Q."/>
            <person name="Nogi Y."/>
            <person name="Pang S.J."/>
            <person name="Wang P.K."/>
            <person name="Lv J."/>
        </authorList>
    </citation>
    <scope>NUCLEOTIDE SEQUENCE [LARGE SCALE GENOMIC DNA]</scope>
    <source>
        <strain evidence="7">fig4</strain>
    </source>
</reference>
<keyword evidence="2 5" id="KW-0808">Transferase</keyword>
<dbReference type="Proteomes" id="UP000321062">
    <property type="component" value="Chromosome"/>
</dbReference>
<feature type="binding site" evidence="5">
    <location>
        <position position="108"/>
    </location>
    <ligand>
        <name>S-adenosyl-L-methionine</name>
        <dbReference type="ChEBI" id="CHEBI:59789"/>
    </ligand>
</feature>
<dbReference type="SUPFAM" id="SSF75217">
    <property type="entry name" value="alpha/beta knot"/>
    <property type="match status" value="1"/>
</dbReference>
<name>A0A5B9DV76_9HYPH</name>
<comment type="catalytic activity">
    <reaction evidence="5">
        <text>pseudouridine(1915) in 23S rRNA + S-adenosyl-L-methionine = N(3)-methylpseudouridine(1915) in 23S rRNA + S-adenosyl-L-homocysteine + H(+)</text>
        <dbReference type="Rhea" id="RHEA:42752"/>
        <dbReference type="Rhea" id="RHEA-COMP:10221"/>
        <dbReference type="Rhea" id="RHEA-COMP:10222"/>
        <dbReference type="ChEBI" id="CHEBI:15378"/>
        <dbReference type="ChEBI" id="CHEBI:57856"/>
        <dbReference type="ChEBI" id="CHEBI:59789"/>
        <dbReference type="ChEBI" id="CHEBI:65314"/>
        <dbReference type="ChEBI" id="CHEBI:74486"/>
        <dbReference type="EC" id="2.1.1.177"/>
    </reaction>
</comment>
<comment type="function">
    <text evidence="5">Specifically methylates the pseudouridine at position 1915 (m3Psi1915) in 23S rRNA.</text>
</comment>
<keyword evidence="5" id="KW-0698">rRNA processing</keyword>
<feature type="binding site" evidence="5">
    <location>
        <begin position="127"/>
        <end position="132"/>
    </location>
    <ligand>
        <name>S-adenosyl-L-methionine</name>
        <dbReference type="ChEBI" id="CHEBI:59789"/>
    </ligand>
</feature>
<keyword evidence="3 5" id="KW-0949">S-adenosyl-L-methionine</keyword>
<gene>
    <name evidence="5 6" type="primary">rlmH</name>
    <name evidence="6" type="ORF">FNA67_19735</name>
</gene>
<keyword evidence="5" id="KW-0963">Cytoplasm</keyword>
<dbReference type="Gene3D" id="3.40.1280.10">
    <property type="match status" value="1"/>
</dbReference>
<protein>
    <recommendedName>
        <fullName evidence="5">Ribosomal RNA large subunit methyltransferase H</fullName>
        <ecNumber evidence="5">2.1.1.177</ecNumber>
    </recommendedName>
    <alternativeName>
        <fullName evidence="5">23S rRNA (pseudouridine1915-N3)-methyltransferase</fullName>
    </alternativeName>
    <alternativeName>
        <fullName evidence="5">23S rRNA m3Psi1915 methyltransferase</fullName>
    </alternativeName>
    <alternativeName>
        <fullName evidence="5">rRNA (pseudouridine-N3-)-methyltransferase RlmH</fullName>
    </alternativeName>
</protein>
<sequence>MRIQIAAVGRMKAGPERELVARYLERAVAGGKPLGLTGFDVAELSESRAGSPPSRKLEEAKALTAAFPQGTVVVALDERGKGIGSEDLANRVARWRDDGKPAVSFVIGGADGLDPDFVRRADLVLSFSPLTWPHQMVRIMLAEQLYRTTTILSGHPYHRGD</sequence>
<dbReference type="GO" id="GO:0070038">
    <property type="term" value="F:rRNA (pseudouridine-N3-)-methyltransferase activity"/>
    <property type="evidence" value="ECO:0007669"/>
    <property type="project" value="UniProtKB-UniRule"/>
</dbReference>
<comment type="similarity">
    <text evidence="4 5">Belongs to the RNA methyltransferase RlmH family.</text>
</comment>
<dbReference type="HAMAP" id="MF_00658">
    <property type="entry name" value="23SrRNA_methyltr_H"/>
    <property type="match status" value="1"/>
</dbReference>
<accession>A0A5B9DV76</accession>
<dbReference type="EC" id="2.1.1.177" evidence="5"/>
<keyword evidence="1 5" id="KW-0489">Methyltransferase</keyword>
<dbReference type="AlphaFoldDB" id="A0A5B9DV76"/>
<evidence type="ECO:0000256" key="3">
    <source>
        <dbReference type="ARBA" id="ARBA00022691"/>
    </source>
</evidence>
<evidence type="ECO:0000256" key="5">
    <source>
        <dbReference type="HAMAP-Rule" id="MF_00658"/>
    </source>
</evidence>
<dbReference type="KEGG" id="yti:FNA67_19735"/>
<comment type="subcellular location">
    <subcellularLocation>
        <location evidence="5">Cytoplasm</location>
    </subcellularLocation>
</comment>
<dbReference type="InterPro" id="IPR029026">
    <property type="entry name" value="tRNA_m1G_MTases_N"/>
</dbReference>
<dbReference type="InterPro" id="IPR029028">
    <property type="entry name" value="Alpha/beta_knot_MTases"/>
</dbReference>